<sequence length="728" mass="81493">MSSFESKYRHLDQSDPQSVRSPERPRPEAPAGLPLYLQAGPVQRQVTAEEEEIIQPRLTVGPVDDPYEREADQVADHVMGQTRAARDLSAATAEQVQRQARQEEEDEVLQAEGSAAGDGRVSASFQSDLQTQRGGGAGLPQSAREFMESRMGSDFSHVRVHQGPQASRLNQQVSARAFTVGSDIFFGAGQYRPDSEAGRHLLAHELTHVMQQTGTRPKGPGGATARVSRALQRLQRKSLQDELEQELAEWAEKHGKTTDPKHKDYAFDLQEYAWSLITDPDPSVIGPMPKPKGKKARKAWEKKFKKAELLAKKILAGGPKVVQKEDRAAMILNYMAQAGFGQEAVALTASMADEGQIEYVYGAVLDRIESADPQVLTRITEWLIKHKGKSDNPLLEKFSTSSGDFEKKLNNGRLKAILKPLIHAYEKDAFLIDIVSQVLLRKKGFRKVFSDWMWKENKGDLLFKVLQSKWFIEPEYGPTVLPDVGELKMEKDMPWVYANKQKYYVGYLVQLGKDTGVKIDAPKNLKFRTLRSWLDDNTDKFGAALAKKHPDDQDKWIKTYEEIADIFFYHVSGRNIQPDLAGKLGKLGPGAPAKLRLKADCDVLSTYAMRFFDSVRDPDNPAFKAFEPIGYMALDPKDNAGHSVALMRRKGKYFAINNKEVSDLKVVENKPDAKKEAAIKALKADALLIYDEEPQAYKVYYADAVAGGAMPKALSLTKEETRREDLEP</sequence>
<dbReference type="KEGG" id="tee:Tel_12045"/>
<feature type="compositionally biased region" description="Basic and acidic residues" evidence="1">
    <location>
        <begin position="66"/>
        <end position="75"/>
    </location>
</feature>
<evidence type="ECO:0000313" key="4">
    <source>
        <dbReference type="Proteomes" id="UP000055136"/>
    </source>
</evidence>
<organism evidence="3 4">
    <name type="scientific">Candidatus Tenderia electrophaga</name>
    <dbReference type="NCBI Taxonomy" id="1748243"/>
    <lineage>
        <taxon>Bacteria</taxon>
        <taxon>Pseudomonadati</taxon>
        <taxon>Pseudomonadota</taxon>
        <taxon>Gammaproteobacteria</taxon>
        <taxon>Candidatus Tenderiales</taxon>
        <taxon>Candidatus Tenderiaceae</taxon>
        <taxon>Candidatus Tenderia</taxon>
    </lineage>
</organism>
<dbReference type="EMBL" id="CP013099">
    <property type="protein sequence ID" value="ALP53804.1"/>
    <property type="molecule type" value="Genomic_DNA"/>
</dbReference>
<proteinExistence type="predicted"/>
<dbReference type="InterPro" id="IPR025295">
    <property type="entry name" value="eCIS_core_dom"/>
</dbReference>
<feature type="domain" description="eCIS core" evidence="2">
    <location>
        <begin position="139"/>
        <end position="215"/>
    </location>
</feature>
<evidence type="ECO:0000256" key="1">
    <source>
        <dbReference type="SAM" id="MobiDB-lite"/>
    </source>
</evidence>
<feature type="compositionally biased region" description="Basic and acidic residues" evidence="1">
    <location>
        <begin position="1"/>
        <end position="13"/>
    </location>
</feature>
<evidence type="ECO:0000259" key="2">
    <source>
        <dbReference type="Pfam" id="PF13699"/>
    </source>
</evidence>
<gene>
    <name evidence="3" type="ORF">Tel_12045</name>
</gene>
<protein>
    <recommendedName>
        <fullName evidence="2">eCIS core domain-containing protein</fullName>
    </recommendedName>
</protein>
<feature type="compositionally biased region" description="Low complexity" evidence="1">
    <location>
        <begin position="90"/>
        <end position="99"/>
    </location>
</feature>
<dbReference type="AlphaFoldDB" id="A0A0S2TF74"/>
<reference evidence="3" key="1">
    <citation type="submission" date="2015-10" db="EMBL/GenBank/DDBJ databases">
        <title>Description of Candidatus Tenderia electrophaga gen. nov, sp. nov., an Uncultivated Electroautotroph from a Biocathode Enrichment.</title>
        <authorList>
            <person name="Eddie B.J."/>
            <person name="Malanoski A.P."/>
            <person name="Wang Z."/>
            <person name="Hall R.J."/>
            <person name="Oh S.D."/>
            <person name="Heiner C."/>
            <person name="Lin B."/>
            <person name="Strycharz-Glaven S.M."/>
        </authorList>
    </citation>
    <scope>NUCLEOTIDE SEQUENCE [LARGE SCALE GENOMIC DNA]</scope>
    <source>
        <strain evidence="3">NRL1</strain>
    </source>
</reference>
<dbReference type="Proteomes" id="UP000055136">
    <property type="component" value="Chromosome"/>
</dbReference>
<dbReference type="STRING" id="1748243.Tel_12045"/>
<evidence type="ECO:0000313" key="3">
    <source>
        <dbReference type="EMBL" id="ALP53804.1"/>
    </source>
</evidence>
<keyword evidence="4" id="KW-1185">Reference proteome</keyword>
<name>A0A0S2TF74_9GAMM</name>
<feature type="region of interest" description="Disordered" evidence="1">
    <location>
        <begin position="1"/>
        <end position="121"/>
    </location>
</feature>
<accession>A0A0S2TF74</accession>
<dbReference type="Pfam" id="PF13699">
    <property type="entry name" value="eCIS_core"/>
    <property type="match status" value="1"/>
</dbReference>